<feature type="compositionally biased region" description="Low complexity" evidence="2">
    <location>
        <begin position="179"/>
        <end position="195"/>
    </location>
</feature>
<feature type="compositionally biased region" description="Basic residues" evidence="2">
    <location>
        <begin position="497"/>
        <end position="507"/>
    </location>
</feature>
<accession>A0AAF0DBW7</accession>
<feature type="region of interest" description="Disordered" evidence="2">
    <location>
        <begin position="1"/>
        <end position="20"/>
    </location>
</feature>
<organism evidence="3 4">
    <name type="scientific">Emydomyces testavorans</name>
    <dbReference type="NCBI Taxonomy" id="2070801"/>
    <lineage>
        <taxon>Eukaryota</taxon>
        <taxon>Fungi</taxon>
        <taxon>Dikarya</taxon>
        <taxon>Ascomycota</taxon>
        <taxon>Pezizomycotina</taxon>
        <taxon>Eurotiomycetes</taxon>
        <taxon>Eurotiomycetidae</taxon>
        <taxon>Onygenales</taxon>
        <taxon>Nannizziopsiaceae</taxon>
        <taxon>Emydomyces</taxon>
    </lineage>
</organism>
<feature type="region of interest" description="Disordered" evidence="2">
    <location>
        <begin position="245"/>
        <end position="272"/>
    </location>
</feature>
<feature type="region of interest" description="Disordered" evidence="2">
    <location>
        <begin position="446"/>
        <end position="507"/>
    </location>
</feature>
<evidence type="ECO:0000313" key="4">
    <source>
        <dbReference type="Proteomes" id="UP001219355"/>
    </source>
</evidence>
<keyword evidence="4" id="KW-1185">Reference proteome</keyword>
<dbReference type="AlphaFoldDB" id="A0AAF0DBW7"/>
<protein>
    <submittedName>
        <fullName evidence="3">Uncharacterized protein</fullName>
    </submittedName>
</protein>
<proteinExistence type="predicted"/>
<feature type="coiled-coil region" evidence="1">
    <location>
        <begin position="351"/>
        <end position="385"/>
    </location>
</feature>
<sequence length="507" mass="56446">MASFFSPKLRSKARSSPALGENIGHIGNVKGDHLGGFDCKSTFSKMRKRRPPPINISVENGNVILTSATPTSRVIYADSQWPSTPQTPHTIGCTNPRCVERDSGLLSLLQPQFGGSTPWLPVTSASNPRTPPQQCFPLAELPASVHTPMSAELDAPSTPRRFSFDHDGNFSESPPNLISSSTSLPGLNNSGGLPLDHSQSSESTRNDRLISGMKFQELIEVLPTLSTNQIKSSWCQAMRKEALKLKRDGSDKPSPETLCRSSSSGDTTNYTPEHFDRMKAEYEAQLERQKNEICALLELHDSRMSDLCDFIAERHSTDINDCNEHSLKRIFRIVKEQRQRVLNASQDEKSKEAESLQNQRLQARVADLESREAHQRRKLKAYQTEFRLLKQELHEYGKADRRQQQEIQEKDAQINILNYKVTQLLTMGPSLFPASSVAHRIEKDLPSPAPWNWSAGELTPRSTDSSRARSSNTTAKSGKSKESQSSNAAGSQDSGRHKGKQRRSTVA</sequence>
<evidence type="ECO:0000256" key="2">
    <source>
        <dbReference type="SAM" id="MobiDB-lite"/>
    </source>
</evidence>
<feature type="compositionally biased region" description="Polar residues" evidence="2">
    <location>
        <begin position="259"/>
        <end position="271"/>
    </location>
</feature>
<dbReference type="Proteomes" id="UP001219355">
    <property type="component" value="Chromosome 1"/>
</dbReference>
<dbReference type="EMBL" id="CP120627">
    <property type="protein sequence ID" value="WEW55398.1"/>
    <property type="molecule type" value="Genomic_DNA"/>
</dbReference>
<reference evidence="3" key="1">
    <citation type="submission" date="2023-03" db="EMBL/GenBank/DDBJ databases">
        <title>Emydomyces testavorans Genome Sequence.</title>
        <authorList>
            <person name="Hoyer L."/>
        </authorList>
    </citation>
    <scope>NUCLEOTIDE SEQUENCE</scope>
    <source>
        <strain evidence="3">16-2883</strain>
    </source>
</reference>
<gene>
    <name evidence="3" type="ORF">PRK78_000829</name>
</gene>
<name>A0AAF0DBW7_9EURO</name>
<evidence type="ECO:0000256" key="1">
    <source>
        <dbReference type="SAM" id="Coils"/>
    </source>
</evidence>
<feature type="region of interest" description="Disordered" evidence="2">
    <location>
        <begin position="150"/>
        <end position="206"/>
    </location>
</feature>
<evidence type="ECO:0000313" key="3">
    <source>
        <dbReference type="EMBL" id="WEW55398.1"/>
    </source>
</evidence>
<feature type="compositionally biased region" description="Polar residues" evidence="2">
    <location>
        <begin position="460"/>
        <end position="493"/>
    </location>
</feature>
<keyword evidence="1" id="KW-0175">Coiled coil</keyword>
<feature type="compositionally biased region" description="Basic and acidic residues" evidence="2">
    <location>
        <begin position="245"/>
        <end position="254"/>
    </location>
</feature>